<comment type="caution">
    <text evidence="10">The sequence shown here is derived from an EMBL/GenBank/DDBJ whole genome shotgun (WGS) entry which is preliminary data.</text>
</comment>
<evidence type="ECO:0000256" key="3">
    <source>
        <dbReference type="ARBA" id="ARBA00022475"/>
    </source>
</evidence>
<evidence type="ECO:0000256" key="4">
    <source>
        <dbReference type="ARBA" id="ARBA00022597"/>
    </source>
</evidence>
<sequence length="87" mass="8872">MTSAPPILTSMIVIDKFVLKNDGSVGASFITVAGLSVSTAGILGGIYPDLLGAYVVSAASQTLMAVVITSVITPFIVAKLSTIKNDE</sequence>
<accession>A0A6I2GIV9</accession>
<evidence type="ECO:0000256" key="2">
    <source>
        <dbReference type="ARBA" id="ARBA00022448"/>
    </source>
</evidence>
<protein>
    <recommendedName>
        <fullName evidence="12">2-keto-3-deoxygluconate permease</fullName>
    </recommendedName>
</protein>
<evidence type="ECO:0000256" key="9">
    <source>
        <dbReference type="SAM" id="Phobius"/>
    </source>
</evidence>
<dbReference type="GO" id="GO:0015649">
    <property type="term" value="F:2-keto-3-deoxygluconate:proton symporter activity"/>
    <property type="evidence" value="ECO:0007669"/>
    <property type="project" value="InterPro"/>
</dbReference>
<dbReference type="GO" id="GO:0016020">
    <property type="term" value="C:membrane"/>
    <property type="evidence" value="ECO:0007669"/>
    <property type="project" value="InterPro"/>
</dbReference>
<evidence type="ECO:0000256" key="8">
    <source>
        <dbReference type="ARBA" id="ARBA00023136"/>
    </source>
</evidence>
<gene>
    <name evidence="10" type="ORF">GIY09_01210</name>
</gene>
<dbReference type="InterPro" id="IPR004684">
    <property type="entry name" value="2keto-3dGluconate_permease"/>
</dbReference>
<evidence type="ECO:0000313" key="11">
    <source>
        <dbReference type="Proteomes" id="UP000430975"/>
    </source>
</evidence>
<organism evidence="10 11">
    <name type="scientific">Fundicoccus ignavus</name>
    <dbReference type="NCBI Taxonomy" id="2664442"/>
    <lineage>
        <taxon>Bacteria</taxon>
        <taxon>Bacillati</taxon>
        <taxon>Bacillota</taxon>
        <taxon>Bacilli</taxon>
        <taxon>Lactobacillales</taxon>
        <taxon>Aerococcaceae</taxon>
        <taxon>Fundicoccus</taxon>
    </lineage>
</organism>
<evidence type="ECO:0000256" key="5">
    <source>
        <dbReference type="ARBA" id="ARBA00022692"/>
    </source>
</evidence>
<evidence type="ECO:0000256" key="7">
    <source>
        <dbReference type="ARBA" id="ARBA00022989"/>
    </source>
</evidence>
<keyword evidence="5 9" id="KW-0812">Transmembrane</keyword>
<evidence type="ECO:0000256" key="6">
    <source>
        <dbReference type="ARBA" id="ARBA00022847"/>
    </source>
</evidence>
<keyword evidence="11" id="KW-1185">Reference proteome</keyword>
<dbReference type="Proteomes" id="UP000430975">
    <property type="component" value="Unassembled WGS sequence"/>
</dbReference>
<keyword evidence="2" id="KW-0813">Transport</keyword>
<keyword evidence="7 9" id="KW-1133">Transmembrane helix</keyword>
<evidence type="ECO:0008006" key="12">
    <source>
        <dbReference type="Google" id="ProtNLM"/>
    </source>
</evidence>
<dbReference type="EMBL" id="WJQS01000001">
    <property type="protein sequence ID" value="MRI84518.1"/>
    <property type="molecule type" value="Genomic_DNA"/>
</dbReference>
<dbReference type="RefSeq" id="WP_153862972.1">
    <property type="nucleotide sequence ID" value="NZ_WJQS01000001.1"/>
</dbReference>
<keyword evidence="6" id="KW-0769">Symport</keyword>
<name>A0A6I2GIV9_9LACT</name>
<dbReference type="Pfam" id="PF03812">
    <property type="entry name" value="KdgT"/>
    <property type="match status" value="1"/>
</dbReference>
<comment type="similarity">
    <text evidence="1">Belongs to the KdgT transporter family.</text>
</comment>
<keyword evidence="3" id="KW-1003">Cell membrane</keyword>
<dbReference type="AlphaFoldDB" id="A0A6I2GIV9"/>
<proteinExistence type="inferred from homology"/>
<feature type="transmembrane region" description="Helical" evidence="9">
    <location>
        <begin position="25"/>
        <end position="47"/>
    </location>
</feature>
<feature type="transmembrane region" description="Helical" evidence="9">
    <location>
        <begin position="53"/>
        <end position="77"/>
    </location>
</feature>
<keyword evidence="4" id="KW-0762">Sugar transport</keyword>
<evidence type="ECO:0000313" key="10">
    <source>
        <dbReference type="EMBL" id="MRI84518.1"/>
    </source>
</evidence>
<reference evidence="10 11" key="1">
    <citation type="submission" date="2019-11" db="EMBL/GenBank/DDBJ databases">
        <title>Characterisation of Fundicoccus ignavus gen. nov. sp. nov., a novel genus of the family Aerococcaceae isolated from bulk tank milk.</title>
        <authorList>
            <person name="Siebert A."/>
            <person name="Huptas C."/>
            <person name="Wenning M."/>
            <person name="Scherer S."/>
            <person name="Doll E.V."/>
        </authorList>
    </citation>
    <scope>NUCLEOTIDE SEQUENCE [LARGE SCALE GENOMIC DNA]</scope>
    <source>
        <strain evidence="10 11">WS4759</strain>
    </source>
</reference>
<keyword evidence="8 9" id="KW-0472">Membrane</keyword>
<evidence type="ECO:0000256" key="1">
    <source>
        <dbReference type="ARBA" id="ARBA00006430"/>
    </source>
</evidence>